<dbReference type="NCBIfam" id="TIGR00186">
    <property type="entry name" value="rRNA_methyl_3"/>
    <property type="match status" value="1"/>
</dbReference>
<organism evidence="5">
    <name type="scientific">marine metagenome</name>
    <dbReference type="NCBI Taxonomy" id="408172"/>
    <lineage>
        <taxon>unclassified sequences</taxon>
        <taxon>metagenomes</taxon>
        <taxon>ecological metagenomes</taxon>
    </lineage>
</organism>
<dbReference type="PANTHER" id="PTHR46429:SF1">
    <property type="entry name" value="23S RRNA (GUANOSINE-2'-O-)-METHYLTRANSFERASE RLMB"/>
    <property type="match status" value="1"/>
</dbReference>
<dbReference type="EMBL" id="UINC01009086">
    <property type="protein sequence ID" value="SVA40812.1"/>
    <property type="molecule type" value="Genomic_DNA"/>
</dbReference>
<reference evidence="5" key="1">
    <citation type="submission" date="2018-05" db="EMBL/GenBank/DDBJ databases">
        <authorList>
            <person name="Lanie J.A."/>
            <person name="Ng W.-L."/>
            <person name="Kazmierczak K.M."/>
            <person name="Andrzejewski T.M."/>
            <person name="Davidsen T.M."/>
            <person name="Wayne K.J."/>
            <person name="Tettelin H."/>
            <person name="Glass J.I."/>
            <person name="Rusch D."/>
            <person name="Podicherti R."/>
            <person name="Tsui H.-C.T."/>
            <person name="Winkler M.E."/>
        </authorList>
    </citation>
    <scope>NUCLEOTIDE SEQUENCE</scope>
</reference>
<gene>
    <name evidence="5" type="ORF">METZ01_LOCUS93666</name>
</gene>
<sequence length="260" mass="28790">MINDLFLLPKPMNEKVYIYGINAVFDVLKNKPEQLIEVWLKNGVSNKRFNKLIDLTQQHHISLTRVSGNKIEQITGTSKNQGVVAVVKQPKHLDSKTALNFIRKIHTPLILILDGLQDPRNVGACLRTANASGVDLIVTPRNRAVINTPVVSKVSAGASALIPIAEIPNLVRFMKELKQLGIWIFGTSNQADHNYWDADYTCPMAIIIGSEGKGMRALTTKHCDYLISIPMIGQIESLNVSVATGVLLYEVVRQRSSNLV</sequence>
<dbReference type="InterPro" id="IPR013123">
    <property type="entry name" value="SpoU_subst-bd"/>
</dbReference>
<dbReference type="GO" id="GO:0032259">
    <property type="term" value="P:methylation"/>
    <property type="evidence" value="ECO:0007669"/>
    <property type="project" value="UniProtKB-KW"/>
</dbReference>
<dbReference type="InterPro" id="IPR001537">
    <property type="entry name" value="SpoU_MeTrfase"/>
</dbReference>
<dbReference type="PANTHER" id="PTHR46429">
    <property type="entry name" value="23S RRNA (GUANOSINE-2'-O-)-METHYLTRANSFERASE RLMB"/>
    <property type="match status" value="1"/>
</dbReference>
<dbReference type="SUPFAM" id="SSF75217">
    <property type="entry name" value="alpha/beta knot"/>
    <property type="match status" value="1"/>
</dbReference>
<comment type="similarity">
    <text evidence="1">Belongs to the class IV-like SAM-binding methyltransferase superfamily. RNA methyltransferase TrmH family.</text>
</comment>
<dbReference type="Pfam" id="PF08032">
    <property type="entry name" value="SpoU_sub_bind"/>
    <property type="match status" value="1"/>
</dbReference>
<dbReference type="GO" id="GO:0003723">
    <property type="term" value="F:RNA binding"/>
    <property type="evidence" value="ECO:0007669"/>
    <property type="project" value="InterPro"/>
</dbReference>
<evidence type="ECO:0000313" key="5">
    <source>
        <dbReference type="EMBL" id="SVA40812.1"/>
    </source>
</evidence>
<evidence type="ECO:0000256" key="1">
    <source>
        <dbReference type="ARBA" id="ARBA00007228"/>
    </source>
</evidence>
<dbReference type="GO" id="GO:0006396">
    <property type="term" value="P:RNA processing"/>
    <property type="evidence" value="ECO:0007669"/>
    <property type="project" value="InterPro"/>
</dbReference>
<dbReference type="SMART" id="SM00967">
    <property type="entry name" value="SpoU_sub_bind"/>
    <property type="match status" value="1"/>
</dbReference>
<feature type="domain" description="RNA 2-O ribose methyltransferase substrate binding" evidence="4">
    <location>
        <begin position="17"/>
        <end position="93"/>
    </location>
</feature>
<proteinExistence type="inferred from homology"/>
<evidence type="ECO:0000256" key="3">
    <source>
        <dbReference type="ARBA" id="ARBA00022679"/>
    </source>
</evidence>
<dbReference type="InterPro" id="IPR029064">
    <property type="entry name" value="Ribosomal_eL30-like_sf"/>
</dbReference>
<evidence type="ECO:0000259" key="4">
    <source>
        <dbReference type="SMART" id="SM00967"/>
    </source>
</evidence>
<dbReference type="AlphaFoldDB" id="A0A381VKJ4"/>
<dbReference type="FunFam" id="3.40.1280.10:FF:000008">
    <property type="entry name" value="Group 3 RNA methyltransferase TrmH"/>
    <property type="match status" value="1"/>
</dbReference>
<dbReference type="CDD" id="cd18103">
    <property type="entry name" value="SpoU-like_RlmB"/>
    <property type="match status" value="1"/>
</dbReference>
<name>A0A381VKJ4_9ZZZZ</name>
<evidence type="ECO:0000256" key="2">
    <source>
        <dbReference type="ARBA" id="ARBA00022603"/>
    </source>
</evidence>
<dbReference type="Gene3D" id="3.30.1330.30">
    <property type="match status" value="1"/>
</dbReference>
<accession>A0A381VKJ4</accession>
<dbReference type="InterPro" id="IPR004441">
    <property type="entry name" value="rRNA_MeTrfase_TrmH"/>
</dbReference>
<protein>
    <recommendedName>
        <fullName evidence="4">RNA 2-O ribose methyltransferase substrate binding domain-containing protein</fullName>
    </recommendedName>
</protein>
<dbReference type="Pfam" id="PF00588">
    <property type="entry name" value="SpoU_methylase"/>
    <property type="match status" value="1"/>
</dbReference>
<dbReference type="SUPFAM" id="SSF55315">
    <property type="entry name" value="L30e-like"/>
    <property type="match status" value="1"/>
</dbReference>
<dbReference type="InterPro" id="IPR029028">
    <property type="entry name" value="Alpha/beta_knot_MTases"/>
</dbReference>
<dbReference type="Gene3D" id="3.40.1280.10">
    <property type="match status" value="1"/>
</dbReference>
<dbReference type="GO" id="GO:0008173">
    <property type="term" value="F:RNA methyltransferase activity"/>
    <property type="evidence" value="ECO:0007669"/>
    <property type="project" value="InterPro"/>
</dbReference>
<keyword evidence="2" id="KW-0489">Methyltransferase</keyword>
<dbReference type="GO" id="GO:0005829">
    <property type="term" value="C:cytosol"/>
    <property type="evidence" value="ECO:0007669"/>
    <property type="project" value="TreeGrafter"/>
</dbReference>
<keyword evidence="3" id="KW-0808">Transferase</keyword>
<dbReference type="InterPro" id="IPR029026">
    <property type="entry name" value="tRNA_m1G_MTases_N"/>
</dbReference>